<dbReference type="EMBL" id="CAFBPW010000201">
    <property type="protein sequence ID" value="CAB5038111.1"/>
    <property type="molecule type" value="Genomic_DNA"/>
</dbReference>
<protein>
    <submittedName>
        <fullName evidence="2">Unannotated protein</fullName>
    </submittedName>
</protein>
<organism evidence="2">
    <name type="scientific">freshwater metagenome</name>
    <dbReference type="NCBI Taxonomy" id="449393"/>
    <lineage>
        <taxon>unclassified sequences</taxon>
        <taxon>metagenomes</taxon>
        <taxon>ecological metagenomes</taxon>
    </lineage>
</organism>
<evidence type="ECO:0000259" key="1">
    <source>
        <dbReference type="Pfam" id="PF06742"/>
    </source>
</evidence>
<gene>
    <name evidence="2" type="ORF">UFOPK4173_01490</name>
</gene>
<accession>A0A6J7SAS0</accession>
<reference evidence="2" key="1">
    <citation type="submission" date="2020-05" db="EMBL/GenBank/DDBJ databases">
        <authorList>
            <person name="Chiriac C."/>
            <person name="Salcher M."/>
            <person name="Ghai R."/>
            <person name="Kavagutti S V."/>
        </authorList>
    </citation>
    <scope>NUCLEOTIDE SEQUENCE</scope>
</reference>
<dbReference type="AlphaFoldDB" id="A0A6J7SAS0"/>
<name>A0A6J7SAS0_9ZZZZ</name>
<dbReference type="InterPro" id="IPR010621">
    <property type="entry name" value="DUF1214"/>
</dbReference>
<feature type="domain" description="DUF1214" evidence="1">
    <location>
        <begin position="283"/>
        <end position="358"/>
    </location>
</feature>
<dbReference type="Gene3D" id="2.60.120.1600">
    <property type="match status" value="1"/>
</dbReference>
<dbReference type="Pfam" id="PF06742">
    <property type="entry name" value="DUF1214"/>
    <property type="match status" value="1"/>
</dbReference>
<proteinExistence type="predicted"/>
<sequence>MTEDAAVASDTERLASAFEGWLDAQRAAVDWMLAAPVPHTAQDLAEGYRWATRLASLAQEWFIEKNDALHPELFVSQTPFRKLMVDNPDVTYWFCALDSSQTYHMTGTRGEAPYVGLTFGTPVGKGPMGGRTGTLSQVHLDSFELGSDGEVDIWLSAVRPEGVRNWIQLEPDCGQVAIRETFHDKQTQRPSQLRIQLVGEVPPPRCTASEFAPQLEFAAMFLSFVGHACAEIWSGAEANLNHFGGKSGAEHVEDQDSELQSHSDADMTYHGGLFRLAEGEALEVTVQAPELPFTYWGLTVTNPWMESYDSRYSTTCLNDQNAQRSKDGSWRLVIAAEDPGAANWIDTGGRTEGYMLVRWVLAENPPHPTARIIQL</sequence>
<evidence type="ECO:0000313" key="2">
    <source>
        <dbReference type="EMBL" id="CAB5038111.1"/>
    </source>
</evidence>